<keyword evidence="3" id="KW-1185">Reference proteome</keyword>
<evidence type="ECO:0000313" key="3">
    <source>
        <dbReference type="Proteomes" id="UP001597533"/>
    </source>
</evidence>
<dbReference type="Proteomes" id="UP001597533">
    <property type="component" value="Unassembled WGS sequence"/>
</dbReference>
<accession>A0ABW5WHB9</accession>
<protein>
    <recommendedName>
        <fullName evidence="4">Glutamine cyclotransferase</fullName>
    </recommendedName>
</protein>
<organism evidence="2 3">
    <name type="scientific">Lacinutrix iliipiscaria</name>
    <dbReference type="NCBI Taxonomy" id="1230532"/>
    <lineage>
        <taxon>Bacteria</taxon>
        <taxon>Pseudomonadati</taxon>
        <taxon>Bacteroidota</taxon>
        <taxon>Flavobacteriia</taxon>
        <taxon>Flavobacteriales</taxon>
        <taxon>Flavobacteriaceae</taxon>
        <taxon>Lacinutrix</taxon>
    </lineage>
</organism>
<keyword evidence="1" id="KW-0732">Signal</keyword>
<feature type="signal peptide" evidence="1">
    <location>
        <begin position="1"/>
        <end position="17"/>
    </location>
</feature>
<evidence type="ECO:0008006" key="4">
    <source>
        <dbReference type="Google" id="ProtNLM"/>
    </source>
</evidence>
<evidence type="ECO:0000313" key="2">
    <source>
        <dbReference type="EMBL" id="MFD2822118.1"/>
    </source>
</evidence>
<gene>
    <name evidence="2" type="ORF">ACFS5M_00450</name>
</gene>
<reference evidence="3" key="1">
    <citation type="journal article" date="2019" name="Int. J. Syst. Evol. Microbiol.">
        <title>The Global Catalogue of Microorganisms (GCM) 10K type strain sequencing project: providing services to taxonomists for standard genome sequencing and annotation.</title>
        <authorList>
            <consortium name="The Broad Institute Genomics Platform"/>
            <consortium name="The Broad Institute Genome Sequencing Center for Infectious Disease"/>
            <person name="Wu L."/>
            <person name="Ma J."/>
        </authorList>
    </citation>
    <scope>NUCLEOTIDE SEQUENCE [LARGE SCALE GENOMIC DNA]</scope>
    <source>
        <strain evidence="3">KCTC 32141</strain>
    </source>
</reference>
<dbReference type="RefSeq" id="WP_183484233.1">
    <property type="nucleotide sequence ID" value="NZ_JBHUOV010000001.1"/>
</dbReference>
<proteinExistence type="predicted"/>
<sequence length="259" mass="30304">MKNYLYLFLFLSSSVFCQHTFEVVLIEQTNPKIQSIVDIDDFGIYYFIQDHVFYKKDASKTTNYSNVQLGEMTSANAFNPLKINVFYKDFNTAIILDNRLAEIFKIDFNTVKPYKSVSHISTGNDNAIWIFNQDTRQLELYDYKSNKTRATTLPAQTNILDLKSNFNFCWLLTESYLYKYNYFGSLTLKIKNEGFTAIEEDNGNLILKKENELFYLKKGEDSIAKITTPELLINQFLLTNETLYIYSNETLSKFQLKIK</sequence>
<name>A0ABW5WHB9_9FLAO</name>
<evidence type="ECO:0000256" key="1">
    <source>
        <dbReference type="SAM" id="SignalP"/>
    </source>
</evidence>
<comment type="caution">
    <text evidence="2">The sequence shown here is derived from an EMBL/GenBank/DDBJ whole genome shotgun (WGS) entry which is preliminary data.</text>
</comment>
<dbReference type="EMBL" id="JBHUOV010000001">
    <property type="protein sequence ID" value="MFD2822118.1"/>
    <property type="molecule type" value="Genomic_DNA"/>
</dbReference>
<feature type="chain" id="PRO_5045969525" description="Glutamine cyclotransferase" evidence="1">
    <location>
        <begin position="18"/>
        <end position="259"/>
    </location>
</feature>